<feature type="compositionally biased region" description="Polar residues" evidence="1">
    <location>
        <begin position="931"/>
        <end position="949"/>
    </location>
</feature>
<evidence type="ECO:0000313" key="2">
    <source>
        <dbReference type="EMBL" id="KAK9825773.1"/>
    </source>
</evidence>
<feature type="compositionally biased region" description="Basic and acidic residues" evidence="1">
    <location>
        <begin position="889"/>
        <end position="901"/>
    </location>
</feature>
<feature type="region of interest" description="Disordered" evidence="1">
    <location>
        <begin position="781"/>
        <end position="807"/>
    </location>
</feature>
<feature type="compositionally biased region" description="Low complexity" evidence="1">
    <location>
        <begin position="849"/>
        <end position="859"/>
    </location>
</feature>
<proteinExistence type="predicted"/>
<dbReference type="AlphaFoldDB" id="A0AAW1QWT7"/>
<feature type="region of interest" description="Disordered" evidence="1">
    <location>
        <begin position="1"/>
        <end position="133"/>
    </location>
</feature>
<dbReference type="Proteomes" id="UP001438707">
    <property type="component" value="Unassembled WGS sequence"/>
</dbReference>
<comment type="caution">
    <text evidence="2">The sequence shown here is derived from an EMBL/GenBank/DDBJ whole genome shotgun (WGS) entry which is preliminary data.</text>
</comment>
<sequence length="999" mass="106045">MSLEDLPSAGSGGRTAGAPAVRQSEPAESLEPKVTGRSDPQDSVAIRSSEHEYPHSAPATDVAREQPGKEPSAPAYPQPHESFLPQAQVAQRPAAEANASARPESEASHSQPVHREQPHQAAQYPDSDRPASTLGLERASYEPDSQPELRGFSHHATASAFRQQPQDTEGNTVPQSLPEAVRAAQLAPQYGLPVSVPTPLHAVHIQAPGPKCYNRKNGAKSNPWEVVLSFRGLNIKLWNLVTGAKTFKYEEAGPHGFLGELAQSTATEQGSLEALNSWIKHRASTGENLPLPNDMLHAIQQWARRLMNNDYVARFALEAVPEVLKKVAQAINEGQLGEPVPRPSNLPSHIPGRSAAHSLARNNGGRGSAARQHRAEMAAAKAGNFHKGTLRLFVPGFGLAYIPQPSQEPMTAEQAAEEVQKVDIPGLGMVSVLTPVSSGGLTTTPATARPLPMAATVSYGDTSQLTGGQNAAWVQRVHDASQVNASALDTLTTATAVPTSIPFPTAQSQPRFQSLGDSQAQAQGMAAMSHPESQQQAAFKRARAALSPQHGSAGGAMMIGVDDGRANNPTSVKPPAERPGMKRRREEGQLEQHMAMNQHLGGAPLNGTQIESLASSNDGLGEQPMQTLASGMHTQQEVAAGMQPAQHMSQGGVVGWGQVGAQVPIASMGGMWMAGHDPQMMTQQSAIPNQQQVVYHMPAAPGMQYMQYGPKTSVPTQQQMMSGQATAEANGYSLVLVPNMQPMGQQPMGPSPIPAQHPGTAWSQLPASALSALNQSAPGADHLRAQQNDTPKAARRKLDGEQHHRVPMQQGVVQSPFVDVPGGPTLPSSGATYMTAMGPMVSNVSGPSLQQQQQMQQLQSHERPAMLAQQQQHLAGPIPTMESGSQKQVELDSERNPRQDRPFQLVKGPQPLQTVMKPQATRGGINFTSLYGQSGSVNPTETSSLSSLMPTHMSAQGPWEHGSAGQGDPQHAGHFNGLVSEQQQQQQQLLAAGGPGPTV</sequence>
<feature type="compositionally biased region" description="Basic and acidic residues" evidence="1">
    <location>
        <begin position="103"/>
        <end position="118"/>
    </location>
</feature>
<feature type="compositionally biased region" description="Basic and acidic residues" evidence="1">
    <location>
        <begin position="30"/>
        <end position="40"/>
    </location>
</feature>
<protein>
    <submittedName>
        <fullName evidence="2">Uncharacterized protein</fullName>
    </submittedName>
</protein>
<organism evidence="2 3">
    <name type="scientific">Apatococcus lobatus</name>
    <dbReference type="NCBI Taxonomy" id="904363"/>
    <lineage>
        <taxon>Eukaryota</taxon>
        <taxon>Viridiplantae</taxon>
        <taxon>Chlorophyta</taxon>
        <taxon>core chlorophytes</taxon>
        <taxon>Trebouxiophyceae</taxon>
        <taxon>Chlorellales</taxon>
        <taxon>Chlorellaceae</taxon>
        <taxon>Apatococcus</taxon>
    </lineage>
</organism>
<feature type="region of interest" description="Disordered" evidence="1">
    <location>
        <begin position="335"/>
        <end position="377"/>
    </location>
</feature>
<dbReference type="EMBL" id="JALJOS010000023">
    <property type="protein sequence ID" value="KAK9825773.1"/>
    <property type="molecule type" value="Genomic_DNA"/>
</dbReference>
<reference evidence="2 3" key="1">
    <citation type="journal article" date="2024" name="Nat. Commun.">
        <title>Phylogenomics reveals the evolutionary origins of lichenization in chlorophyte algae.</title>
        <authorList>
            <person name="Puginier C."/>
            <person name="Libourel C."/>
            <person name="Otte J."/>
            <person name="Skaloud P."/>
            <person name="Haon M."/>
            <person name="Grisel S."/>
            <person name="Petersen M."/>
            <person name="Berrin J.G."/>
            <person name="Delaux P.M."/>
            <person name="Dal Grande F."/>
            <person name="Keller J."/>
        </authorList>
    </citation>
    <scope>NUCLEOTIDE SEQUENCE [LARGE SCALE GENOMIC DNA]</scope>
    <source>
        <strain evidence="2 3">SAG 2145</strain>
    </source>
</reference>
<accession>A0AAW1QWT7</accession>
<keyword evidence="3" id="KW-1185">Reference proteome</keyword>
<evidence type="ECO:0000313" key="3">
    <source>
        <dbReference type="Proteomes" id="UP001438707"/>
    </source>
</evidence>
<name>A0AAW1QWT7_9CHLO</name>
<gene>
    <name evidence="2" type="ORF">WJX74_006817</name>
</gene>
<evidence type="ECO:0000256" key="1">
    <source>
        <dbReference type="SAM" id="MobiDB-lite"/>
    </source>
</evidence>
<feature type="region of interest" description="Disordered" evidence="1">
    <location>
        <begin position="931"/>
        <end position="999"/>
    </location>
</feature>
<feature type="region of interest" description="Disordered" evidence="1">
    <location>
        <begin position="843"/>
        <end position="905"/>
    </location>
</feature>